<sequence length="344" mass="38077">MKNIFQQLPTILSNIFKEPLSVALPLYRIIIPMIIVVKILKEIGAVEILGQWMAPLMGLVGLPGSMGLVWAATLIAGFYPGIFIFADLAATEMLTVGQVTILSSLMLIAHSLPIELQIAGKAGSRWLSMGIIRVGGALLYGMILNQILLWGNWLSESSILLWHPETGPVSVLTWASEQTVGLIIMFVILVFLVQFMKLLDLIGLTKLLQRILHPLLRNLGIGKEATNITIIGITFGIAYGGGLIIRESRTGTIPPRDIFFALVLMGLFHSFVEDTLLLMLLGGNLWGYLVGRWIFALLVVWLLVRILSLLSDQQFHRYFFKEKTVTQPGPLDYESTKDAKRLAG</sequence>
<feature type="transmembrane region" description="Helical" evidence="1">
    <location>
        <begin position="171"/>
        <end position="191"/>
    </location>
</feature>
<name>A0A432GK64_9DELT</name>
<reference evidence="3 4" key="1">
    <citation type="submission" date="2018-06" db="EMBL/GenBank/DDBJ databases">
        <title>Combined omics and stable isotope probing to characterize newly discovered Mariana Back-Arc vent microbial communities.</title>
        <authorList>
            <person name="Trembath-Reichert E."/>
            <person name="Huber J.A."/>
        </authorList>
    </citation>
    <scope>NUCLEOTIDE SEQUENCE [LARGE SCALE GENOMIC DNA]</scope>
    <source>
        <strain evidence="3">MAG 24</strain>
    </source>
</reference>
<evidence type="ECO:0000313" key="3">
    <source>
        <dbReference type="EMBL" id="RTZ83613.1"/>
    </source>
</evidence>
<feature type="transmembrane region" description="Helical" evidence="1">
    <location>
        <begin position="130"/>
        <end position="151"/>
    </location>
</feature>
<comment type="caution">
    <text evidence="3">The sequence shown here is derived from an EMBL/GenBank/DDBJ whole genome shotgun (WGS) entry which is preliminary data.</text>
</comment>
<feature type="transmembrane region" description="Helical" evidence="1">
    <location>
        <begin position="82"/>
        <end position="109"/>
    </location>
</feature>
<evidence type="ECO:0000259" key="2">
    <source>
        <dbReference type="Pfam" id="PF07670"/>
    </source>
</evidence>
<dbReference type="AlphaFoldDB" id="A0A432GK64"/>
<protein>
    <recommendedName>
        <fullName evidence="2">Nucleoside transporter/FeoB GTPase Gate domain-containing protein</fullName>
    </recommendedName>
</protein>
<organism evidence="3 4">
    <name type="scientific">SAR324 cluster bacterium</name>
    <dbReference type="NCBI Taxonomy" id="2024889"/>
    <lineage>
        <taxon>Bacteria</taxon>
        <taxon>Deltaproteobacteria</taxon>
        <taxon>SAR324 cluster</taxon>
    </lineage>
</organism>
<evidence type="ECO:0000256" key="1">
    <source>
        <dbReference type="SAM" id="Phobius"/>
    </source>
</evidence>
<keyword evidence="1" id="KW-0812">Transmembrane</keyword>
<dbReference type="EMBL" id="QNZI01000200">
    <property type="protein sequence ID" value="RTZ83613.1"/>
    <property type="molecule type" value="Genomic_DNA"/>
</dbReference>
<feature type="transmembrane region" description="Helical" evidence="1">
    <location>
        <begin position="293"/>
        <end position="311"/>
    </location>
</feature>
<feature type="transmembrane region" description="Helical" evidence="1">
    <location>
        <begin position="228"/>
        <end position="246"/>
    </location>
</feature>
<feature type="domain" description="Nucleoside transporter/FeoB GTPase Gate" evidence="2">
    <location>
        <begin position="26"/>
        <end position="114"/>
    </location>
</feature>
<keyword evidence="1" id="KW-0472">Membrane</keyword>
<keyword evidence="1" id="KW-1133">Transmembrane helix</keyword>
<evidence type="ECO:0000313" key="4">
    <source>
        <dbReference type="Proteomes" id="UP000287176"/>
    </source>
</evidence>
<dbReference type="Pfam" id="PF07670">
    <property type="entry name" value="Gate"/>
    <property type="match status" value="1"/>
</dbReference>
<dbReference type="InterPro" id="IPR011642">
    <property type="entry name" value="Gate_dom"/>
</dbReference>
<feature type="transmembrane region" description="Helical" evidence="1">
    <location>
        <begin position="258"/>
        <end position="281"/>
    </location>
</feature>
<feature type="transmembrane region" description="Helical" evidence="1">
    <location>
        <begin position="20"/>
        <end position="40"/>
    </location>
</feature>
<dbReference type="Proteomes" id="UP000287176">
    <property type="component" value="Unassembled WGS sequence"/>
</dbReference>
<proteinExistence type="predicted"/>
<accession>A0A432GK64</accession>
<gene>
    <name evidence="3" type="ORF">DSY94_07965</name>
</gene>